<dbReference type="Proteomes" id="UP000215155">
    <property type="component" value="Unassembled WGS sequence"/>
</dbReference>
<sequence length="177" mass="19068">MIEYDLKKNNNKKNEKAYGKYYAKPHVIETIDLEALAEQMHTFNSPFSAGTIQGILTDAVVHIKELLLAGKNVKLDNLAIFYIGIKNKEGAATEDDFSVLKNVLGVRMRARATGDFRFVNLNLDANLKRHAPKKKKKNASDDGGGGTTTDPNGSQGGSGGSDTPQQGGSESGDNVSL</sequence>
<gene>
    <name evidence="3" type="ORF">CFT61_11850</name>
</gene>
<proteinExistence type="predicted"/>
<organism evidence="3 4">
    <name type="scientific">Segatella copri</name>
    <dbReference type="NCBI Taxonomy" id="165179"/>
    <lineage>
        <taxon>Bacteria</taxon>
        <taxon>Pseudomonadati</taxon>
        <taxon>Bacteroidota</taxon>
        <taxon>Bacteroidia</taxon>
        <taxon>Bacteroidales</taxon>
        <taxon>Prevotellaceae</taxon>
        <taxon>Segatella</taxon>
    </lineage>
</organism>
<reference evidence="3 4" key="1">
    <citation type="submission" date="2017-07" db="EMBL/GenBank/DDBJ databases">
        <title>Draft genome sequence of Prevotella copri isolated from the gut of healthy adult Indian.</title>
        <authorList>
            <person name="Das B."/>
            <person name="Bag S."/>
            <person name="Ghosh T.S."/>
        </authorList>
    </citation>
    <scope>NUCLEOTIDE SEQUENCE [LARGE SCALE GENOMIC DNA]</scope>
    <source>
        <strain evidence="3 4">Indica</strain>
    </source>
</reference>
<dbReference type="RefSeq" id="WP_089544626.1">
    <property type="nucleotide sequence ID" value="NZ_DAWCZU010000002.1"/>
</dbReference>
<accession>A0AA91YWE6</accession>
<dbReference type="Pfam" id="PF18291">
    <property type="entry name" value="HU-HIG"/>
    <property type="match status" value="1"/>
</dbReference>
<dbReference type="GO" id="GO:0003677">
    <property type="term" value="F:DNA binding"/>
    <property type="evidence" value="ECO:0007669"/>
    <property type="project" value="UniProtKB-KW"/>
</dbReference>
<evidence type="ECO:0000256" key="1">
    <source>
        <dbReference type="SAM" id="MobiDB-lite"/>
    </source>
</evidence>
<dbReference type="InterPro" id="IPR041607">
    <property type="entry name" value="HU-HIG"/>
</dbReference>
<feature type="domain" description="HU" evidence="2">
    <location>
        <begin position="2"/>
        <end position="98"/>
    </location>
</feature>
<keyword evidence="3" id="KW-0238">DNA-binding</keyword>
<evidence type="ECO:0000313" key="3">
    <source>
        <dbReference type="EMBL" id="OXL43257.1"/>
    </source>
</evidence>
<evidence type="ECO:0000313" key="4">
    <source>
        <dbReference type="Proteomes" id="UP000215155"/>
    </source>
</evidence>
<dbReference type="EMBL" id="NMPZ01000020">
    <property type="protein sequence ID" value="OXL43257.1"/>
    <property type="molecule type" value="Genomic_DNA"/>
</dbReference>
<dbReference type="AlphaFoldDB" id="A0AA91YWE6"/>
<name>A0AA91YWE6_9BACT</name>
<feature type="region of interest" description="Disordered" evidence="1">
    <location>
        <begin position="129"/>
        <end position="177"/>
    </location>
</feature>
<evidence type="ECO:0000259" key="2">
    <source>
        <dbReference type="Pfam" id="PF18291"/>
    </source>
</evidence>
<feature type="compositionally biased region" description="Polar residues" evidence="1">
    <location>
        <begin position="161"/>
        <end position="177"/>
    </location>
</feature>
<comment type="caution">
    <text evidence="3">The sequence shown here is derived from an EMBL/GenBank/DDBJ whole genome shotgun (WGS) entry which is preliminary data.</text>
</comment>
<protein>
    <submittedName>
        <fullName evidence="3">DNA-binding protein</fullName>
    </submittedName>
</protein>